<evidence type="ECO:0000256" key="10">
    <source>
        <dbReference type="ARBA" id="ARBA00023204"/>
    </source>
</evidence>
<evidence type="ECO:0000313" key="19">
    <source>
        <dbReference type="Proteomes" id="UP000095209"/>
    </source>
</evidence>
<evidence type="ECO:0000259" key="16">
    <source>
        <dbReference type="PROSITE" id="PS51198"/>
    </source>
</evidence>
<evidence type="ECO:0000256" key="11">
    <source>
        <dbReference type="ARBA" id="ARBA00023235"/>
    </source>
</evidence>
<dbReference type="PANTHER" id="PTHR11070:SF2">
    <property type="entry name" value="ATP-DEPENDENT DNA HELICASE SRS2"/>
    <property type="match status" value="1"/>
</dbReference>
<dbReference type="PROSITE" id="PS51217">
    <property type="entry name" value="UVRD_HELICASE_CTER"/>
    <property type="match status" value="1"/>
</dbReference>
<dbReference type="PROSITE" id="PS51198">
    <property type="entry name" value="UVRD_HELICASE_ATP_BIND"/>
    <property type="match status" value="1"/>
</dbReference>
<organism evidence="18 19">
    <name type="scientific">Bacillus solimangrovi</name>
    <dbReference type="NCBI Taxonomy" id="1305675"/>
    <lineage>
        <taxon>Bacteria</taxon>
        <taxon>Bacillati</taxon>
        <taxon>Bacillota</taxon>
        <taxon>Bacilli</taxon>
        <taxon>Bacillales</taxon>
        <taxon>Bacillaceae</taxon>
        <taxon>Bacillus</taxon>
    </lineage>
</organism>
<comment type="catalytic activity">
    <reaction evidence="14">
        <text>ATP + H2O = ADP + phosphate + H(+)</text>
        <dbReference type="Rhea" id="RHEA:13065"/>
        <dbReference type="ChEBI" id="CHEBI:15377"/>
        <dbReference type="ChEBI" id="CHEBI:15378"/>
        <dbReference type="ChEBI" id="CHEBI:30616"/>
        <dbReference type="ChEBI" id="CHEBI:43474"/>
        <dbReference type="ChEBI" id="CHEBI:456216"/>
        <dbReference type="EC" id="5.6.2.4"/>
    </reaction>
</comment>
<dbReference type="Pfam" id="PF13361">
    <property type="entry name" value="UvrD_C"/>
    <property type="match status" value="1"/>
</dbReference>
<accession>A0A1E5LET4</accession>
<evidence type="ECO:0000256" key="12">
    <source>
        <dbReference type="ARBA" id="ARBA00034617"/>
    </source>
</evidence>
<evidence type="ECO:0000256" key="9">
    <source>
        <dbReference type="ARBA" id="ARBA00023125"/>
    </source>
</evidence>
<evidence type="ECO:0000313" key="18">
    <source>
        <dbReference type="EMBL" id="OEH92572.1"/>
    </source>
</evidence>
<evidence type="ECO:0000256" key="14">
    <source>
        <dbReference type="ARBA" id="ARBA00048988"/>
    </source>
</evidence>
<evidence type="ECO:0000256" key="8">
    <source>
        <dbReference type="ARBA" id="ARBA00022840"/>
    </source>
</evidence>
<comment type="caution">
    <text evidence="18">The sequence shown here is derived from an EMBL/GenBank/DDBJ whole genome shotgun (WGS) entry which is preliminary data.</text>
</comment>
<dbReference type="OrthoDB" id="9810135at2"/>
<dbReference type="InterPro" id="IPR027417">
    <property type="entry name" value="P-loop_NTPase"/>
</dbReference>
<reference evidence="18 19" key="1">
    <citation type="submission" date="2016-08" db="EMBL/GenBank/DDBJ databases">
        <title>Genome of Bacillus solimangrovi GH2-4.</title>
        <authorList>
            <person name="Lim S."/>
            <person name="Kim B.-C."/>
        </authorList>
    </citation>
    <scope>NUCLEOTIDE SEQUENCE [LARGE SCALE GENOMIC DNA]</scope>
    <source>
        <strain evidence="18 19">GH2-4</strain>
    </source>
</reference>
<dbReference type="InterPro" id="IPR014017">
    <property type="entry name" value="DNA_helicase_UvrD-like_C"/>
</dbReference>
<keyword evidence="2" id="KW-0540">Nuclease</keyword>
<keyword evidence="9" id="KW-0238">DNA-binding</keyword>
<dbReference type="EC" id="5.6.2.4" evidence="13"/>
<keyword evidence="8 15" id="KW-0067">ATP-binding</keyword>
<sequence length="950" mass="110055">MYDDNQLKCINNLTDNLGVTACAGAGKTSTTVGRLINILQSGKASPNEVVAITFTEKAAGEFKERIFSKYESLTGNLHGLSEIKVGTIHSFCLETLKEYFPEYRKYDIISDIQAKLLMKKEFNNKNIFSTIPYKTGTGNKAKINSNKLKPYIWNDLTALLNTFNFIREECINPNDLNSGLSSAYAEYINLLENNLFFDYSGIQNEFYHSLVNNNSFRNYIAEQIKFIFIDEYQDVNTIQNLILQELHLINPEINICVVGDDDQLIYNWRGSNVDNFLDFENQFSGSVNETLNINYRSSEGIVKTAESVVKANKKRFDKRLDSNKTYQYEQGDIISKHDFDNITKENSFIVEAIEKLKGSILTDKEGNSKTIGYDDMAILVYSPGKLRDFNPELLNMLDDAGIPYIIEGTKKLLEQEEVIEIIKLFYYFINNLIGKTLEEYDEEYGSLQTKTDIFSVFNVSDEMWDKLNSYFLEQKKKFFASDTLNFYDFTLQDLYQNIIITLDLFNLSETEENERILYNLASFSTIIDDFEKIYFRSIPKNRLYYFLKFLKHDVNNVYPEGWLTPNFLQNKCLRIMSIHKSKGLEFPVVFMPHLCEQYLFPPASGGGRNEWGILEADNQIEIKDIKNRYKEKNESLNRLFYVGVTRSKKYLFMTKSNEYEKPGCKRAVHKMPKPYALASNSPYVNYNVDIFLNKEFRYQEESNEHRPNKMVFDFTTINDFFECPHKFKLNSIMGFKPPMNVRMGYGKSLHNILEHIHKTYANTGKILNEKKDIEKLVDNYLHLPHGNHMKQLVKDMKKSAMNVISNYLNTNADTFRHIELVEQRVDFKMNDSVFVNGRVDLVKNNKSGEIIVVDFKSSDDALSTVSKNAQLKIYALGYYEFTGKIPTAIHSYSLNNKESSPSSVTLNDLKTTKDKIMELHDKISNNIYEKAATIDRSKCNHCDYENSCNK</sequence>
<dbReference type="Pfam" id="PF00580">
    <property type="entry name" value="UvrD-helicase"/>
    <property type="match status" value="1"/>
</dbReference>
<evidence type="ECO:0000259" key="17">
    <source>
        <dbReference type="PROSITE" id="PS51217"/>
    </source>
</evidence>
<dbReference type="PANTHER" id="PTHR11070">
    <property type="entry name" value="UVRD / RECB / PCRA DNA HELICASE FAMILY MEMBER"/>
    <property type="match status" value="1"/>
</dbReference>
<keyword evidence="3 15" id="KW-0547">Nucleotide-binding</keyword>
<keyword evidence="4" id="KW-0227">DNA damage</keyword>
<dbReference type="InterPro" id="IPR013986">
    <property type="entry name" value="DExx_box_DNA_helicase_dom_sf"/>
</dbReference>
<dbReference type="Gene3D" id="1.10.10.160">
    <property type="match status" value="1"/>
</dbReference>
<comment type="similarity">
    <text evidence="1">Belongs to the helicase family. UvrD subfamily.</text>
</comment>
<dbReference type="GO" id="GO:0005524">
    <property type="term" value="F:ATP binding"/>
    <property type="evidence" value="ECO:0007669"/>
    <property type="project" value="UniProtKB-UniRule"/>
</dbReference>
<keyword evidence="10" id="KW-0234">DNA repair</keyword>
<feature type="domain" description="UvrD-like helicase ATP-binding" evidence="16">
    <location>
        <begin position="1"/>
        <end position="298"/>
    </location>
</feature>
<evidence type="ECO:0000256" key="6">
    <source>
        <dbReference type="ARBA" id="ARBA00022806"/>
    </source>
</evidence>
<dbReference type="InterPro" id="IPR000212">
    <property type="entry name" value="DNA_helicase_UvrD/REP"/>
</dbReference>
<dbReference type="InterPro" id="IPR011604">
    <property type="entry name" value="PDDEXK-like_dom_sf"/>
</dbReference>
<comment type="catalytic activity">
    <reaction evidence="12">
        <text>Couples ATP hydrolysis with the unwinding of duplex DNA by translocating in the 3'-5' direction.</text>
        <dbReference type="EC" id="5.6.2.4"/>
    </reaction>
</comment>
<evidence type="ECO:0000256" key="5">
    <source>
        <dbReference type="ARBA" id="ARBA00022801"/>
    </source>
</evidence>
<dbReference type="InterPro" id="IPR014016">
    <property type="entry name" value="UvrD-like_ATP-bd"/>
</dbReference>
<dbReference type="GO" id="GO:0043138">
    <property type="term" value="F:3'-5' DNA helicase activity"/>
    <property type="evidence" value="ECO:0007669"/>
    <property type="project" value="UniProtKB-EC"/>
</dbReference>
<dbReference type="EMBL" id="MJEH01000025">
    <property type="protein sequence ID" value="OEH92572.1"/>
    <property type="molecule type" value="Genomic_DNA"/>
</dbReference>
<dbReference type="AlphaFoldDB" id="A0A1E5LET4"/>
<feature type="domain" description="UvrD-like helicase C-terminal" evidence="17">
    <location>
        <begin position="299"/>
        <end position="583"/>
    </location>
</feature>
<dbReference type="SUPFAM" id="SSF52540">
    <property type="entry name" value="P-loop containing nucleoside triphosphate hydrolases"/>
    <property type="match status" value="1"/>
</dbReference>
<evidence type="ECO:0000256" key="2">
    <source>
        <dbReference type="ARBA" id="ARBA00022722"/>
    </source>
</evidence>
<dbReference type="GO" id="GO:0000725">
    <property type="term" value="P:recombinational repair"/>
    <property type="evidence" value="ECO:0007669"/>
    <property type="project" value="TreeGrafter"/>
</dbReference>
<gene>
    <name evidence="18" type="ORF">BFG57_15280</name>
</gene>
<evidence type="ECO:0000256" key="7">
    <source>
        <dbReference type="ARBA" id="ARBA00022839"/>
    </source>
</evidence>
<keyword evidence="5 15" id="KW-0378">Hydrolase</keyword>
<name>A0A1E5LET4_9BACI</name>
<dbReference type="Proteomes" id="UP000095209">
    <property type="component" value="Unassembled WGS sequence"/>
</dbReference>
<evidence type="ECO:0000256" key="15">
    <source>
        <dbReference type="PROSITE-ProRule" id="PRU00560"/>
    </source>
</evidence>
<feature type="binding site" evidence="15">
    <location>
        <begin position="21"/>
        <end position="28"/>
    </location>
    <ligand>
        <name>ATP</name>
        <dbReference type="ChEBI" id="CHEBI:30616"/>
    </ligand>
</feature>
<protein>
    <recommendedName>
        <fullName evidence="13">DNA 3'-5' helicase</fullName>
        <ecNumber evidence="13">5.6.2.4</ecNumber>
    </recommendedName>
</protein>
<keyword evidence="11" id="KW-0413">Isomerase</keyword>
<dbReference type="STRING" id="1305675.BFG57_15280"/>
<keyword evidence="6 15" id="KW-0347">Helicase</keyword>
<proteinExistence type="inferred from homology"/>
<keyword evidence="7" id="KW-0269">Exonuclease</keyword>
<dbReference type="GO" id="GO:0004527">
    <property type="term" value="F:exonuclease activity"/>
    <property type="evidence" value="ECO:0007669"/>
    <property type="project" value="UniProtKB-KW"/>
</dbReference>
<dbReference type="Gene3D" id="3.90.320.10">
    <property type="match status" value="1"/>
</dbReference>
<evidence type="ECO:0000256" key="4">
    <source>
        <dbReference type="ARBA" id="ARBA00022763"/>
    </source>
</evidence>
<dbReference type="GO" id="GO:0003677">
    <property type="term" value="F:DNA binding"/>
    <property type="evidence" value="ECO:0007669"/>
    <property type="project" value="UniProtKB-KW"/>
</dbReference>
<evidence type="ECO:0000256" key="13">
    <source>
        <dbReference type="ARBA" id="ARBA00034808"/>
    </source>
</evidence>
<dbReference type="Pfam" id="PF12705">
    <property type="entry name" value="PDDEXK_1"/>
    <property type="match status" value="1"/>
</dbReference>
<dbReference type="InterPro" id="IPR038726">
    <property type="entry name" value="PDDEXK_AddAB-type"/>
</dbReference>
<dbReference type="CDD" id="cd17932">
    <property type="entry name" value="DEXQc_UvrD"/>
    <property type="match status" value="1"/>
</dbReference>
<dbReference type="Gene3D" id="3.40.50.300">
    <property type="entry name" value="P-loop containing nucleotide triphosphate hydrolases"/>
    <property type="match status" value="3"/>
</dbReference>
<evidence type="ECO:0000256" key="3">
    <source>
        <dbReference type="ARBA" id="ARBA00022741"/>
    </source>
</evidence>
<dbReference type="RefSeq" id="WP_069717426.1">
    <property type="nucleotide sequence ID" value="NZ_MJEH01000025.1"/>
</dbReference>
<keyword evidence="19" id="KW-1185">Reference proteome</keyword>
<evidence type="ECO:0000256" key="1">
    <source>
        <dbReference type="ARBA" id="ARBA00009922"/>
    </source>
</evidence>